<feature type="transmembrane region" description="Helical" evidence="6">
    <location>
        <begin position="50"/>
        <end position="74"/>
    </location>
</feature>
<dbReference type="InterPro" id="IPR008457">
    <property type="entry name" value="Cu-R_CopD_dom"/>
</dbReference>
<dbReference type="GO" id="GO:0005886">
    <property type="term" value="C:plasma membrane"/>
    <property type="evidence" value="ECO:0007669"/>
    <property type="project" value="UniProtKB-SubCell"/>
</dbReference>
<feature type="domain" description="Copper resistance protein D" evidence="7">
    <location>
        <begin position="225"/>
        <end position="315"/>
    </location>
</feature>
<feature type="transmembrane region" description="Helical" evidence="6">
    <location>
        <begin position="510"/>
        <end position="527"/>
    </location>
</feature>
<evidence type="ECO:0000256" key="2">
    <source>
        <dbReference type="ARBA" id="ARBA00022475"/>
    </source>
</evidence>
<dbReference type="InterPro" id="IPR019108">
    <property type="entry name" value="Caa3_assmbl_CtaG-rel"/>
</dbReference>
<dbReference type="Proteomes" id="UP000282515">
    <property type="component" value="Unassembled WGS sequence"/>
</dbReference>
<keyword evidence="5 6" id="KW-0472">Membrane</keyword>
<feature type="transmembrane region" description="Helical" evidence="6">
    <location>
        <begin position="584"/>
        <end position="610"/>
    </location>
</feature>
<evidence type="ECO:0000256" key="6">
    <source>
        <dbReference type="SAM" id="Phobius"/>
    </source>
</evidence>
<feature type="transmembrane region" description="Helical" evidence="6">
    <location>
        <begin position="228"/>
        <end position="250"/>
    </location>
</feature>
<dbReference type="OrthoDB" id="5241646at2"/>
<dbReference type="PANTHER" id="PTHR34820">
    <property type="entry name" value="INNER MEMBRANE PROTEIN YEBZ"/>
    <property type="match status" value="1"/>
</dbReference>
<sequence length="645" mass="68813">MRAPARLALAGLLVGLAVVVAAMTLAGTTPEAAPPGIPDPGPFVGWALPIARLLTDLGAVATVGFLLVAVLFLPSGAQLQGLSVQAVRLASWTAIGWAVAGTTLLVLNVSDVFARPVNGLNVNLIGSFVIDFAPGRAFALQVLGAIIVAVVCRWTLAVRPLAVTLGIAVATVVPVAFAGHAANAGSHTLAVFSLMLHLVGIVVWVGGLLALAWVALRGSKRLHEAIVRYSPIALWAFVTVGASGVINAAIRLGSWSQITSSYGLLVVAKTGALVALGAFGFLQRRRIVAAGSGFARLAVTELFVMISAMALAVVLSRTPTPVGEDVLQTPAERLLGAPMPEEPTVARIFLGWSANGFGLVFTVFALALYVTGLVVLRRRGDRWPIGRTVSWCVGVLVVAWATIGGIGEYSHVMFSMHMISHMMLSMIAPIFLVLGAPITLALRTLPGARRPGEHSPRALLMAFVHSRLARFFTHPVVAAIIFMGSLYALYFSSLFEVLMRTHSGHVFMEAHFLLAGVLFYYVVIGVDPSPRSVPPLVRFGLLMISIPFHAFFSVAVMGADYVIAEGFYTALDRPFATDLLADQYLGGGIAWATGEVPLVLVMAAIFVQWFRSDSREARRLDRKADRDHDAELEKYNAYLQSLDRK</sequence>
<name>A0A3L8PNI2_9ACTN</name>
<evidence type="ECO:0000313" key="8">
    <source>
        <dbReference type="EMBL" id="RLV55542.1"/>
    </source>
</evidence>
<organism evidence="8 9">
    <name type="scientific">Aeromicrobium phragmitis</name>
    <dbReference type="NCBI Taxonomy" id="2478914"/>
    <lineage>
        <taxon>Bacteria</taxon>
        <taxon>Bacillati</taxon>
        <taxon>Actinomycetota</taxon>
        <taxon>Actinomycetes</taxon>
        <taxon>Propionibacteriales</taxon>
        <taxon>Nocardioidaceae</taxon>
        <taxon>Aeromicrobium</taxon>
    </lineage>
</organism>
<feature type="transmembrane region" description="Helical" evidence="6">
    <location>
        <begin position="419"/>
        <end position="442"/>
    </location>
</feature>
<evidence type="ECO:0000256" key="1">
    <source>
        <dbReference type="ARBA" id="ARBA00004651"/>
    </source>
</evidence>
<keyword evidence="9" id="KW-1185">Reference proteome</keyword>
<dbReference type="Pfam" id="PF09678">
    <property type="entry name" value="Caa3_CtaG"/>
    <property type="match status" value="1"/>
</dbReference>
<protein>
    <submittedName>
        <fullName evidence="8">Copper resistance protein CopD</fullName>
    </submittedName>
</protein>
<feature type="transmembrane region" description="Helical" evidence="6">
    <location>
        <begin position="163"/>
        <end position="182"/>
    </location>
</feature>
<evidence type="ECO:0000256" key="4">
    <source>
        <dbReference type="ARBA" id="ARBA00022989"/>
    </source>
</evidence>
<comment type="subcellular location">
    <subcellularLocation>
        <location evidence="1">Cell membrane</location>
        <topology evidence="1">Multi-pass membrane protein</topology>
    </subcellularLocation>
</comment>
<dbReference type="RefSeq" id="WP_121794544.1">
    <property type="nucleotide sequence ID" value="NZ_RDBF01000007.1"/>
</dbReference>
<dbReference type="PANTHER" id="PTHR34820:SF4">
    <property type="entry name" value="INNER MEMBRANE PROTEIN YEBZ"/>
    <property type="match status" value="1"/>
</dbReference>
<dbReference type="EMBL" id="RDBF01000007">
    <property type="protein sequence ID" value="RLV55542.1"/>
    <property type="molecule type" value="Genomic_DNA"/>
</dbReference>
<feature type="transmembrane region" description="Helical" evidence="6">
    <location>
        <begin position="86"/>
        <end position="107"/>
    </location>
</feature>
<feature type="transmembrane region" description="Helical" evidence="6">
    <location>
        <begin position="262"/>
        <end position="282"/>
    </location>
</feature>
<feature type="transmembrane region" description="Helical" evidence="6">
    <location>
        <begin position="137"/>
        <end position="156"/>
    </location>
</feature>
<keyword evidence="3 6" id="KW-0812">Transmembrane</keyword>
<dbReference type="InterPro" id="IPR032694">
    <property type="entry name" value="CopC/D"/>
</dbReference>
<evidence type="ECO:0000313" key="9">
    <source>
        <dbReference type="Proteomes" id="UP000282515"/>
    </source>
</evidence>
<proteinExistence type="predicted"/>
<evidence type="ECO:0000259" key="7">
    <source>
        <dbReference type="Pfam" id="PF05425"/>
    </source>
</evidence>
<dbReference type="AlphaFoldDB" id="A0A3L8PNI2"/>
<dbReference type="Pfam" id="PF05425">
    <property type="entry name" value="CopD"/>
    <property type="match status" value="1"/>
</dbReference>
<keyword evidence="2" id="KW-1003">Cell membrane</keyword>
<feature type="transmembrane region" description="Helical" evidence="6">
    <location>
        <begin position="194"/>
        <end position="216"/>
    </location>
</feature>
<comment type="caution">
    <text evidence="8">The sequence shown here is derived from an EMBL/GenBank/DDBJ whole genome shotgun (WGS) entry which is preliminary data.</text>
</comment>
<feature type="transmembrane region" description="Helical" evidence="6">
    <location>
        <begin position="471"/>
        <end position="490"/>
    </location>
</feature>
<evidence type="ECO:0000256" key="3">
    <source>
        <dbReference type="ARBA" id="ARBA00022692"/>
    </source>
</evidence>
<feature type="transmembrane region" description="Helical" evidence="6">
    <location>
        <begin position="357"/>
        <end position="376"/>
    </location>
</feature>
<feature type="transmembrane region" description="Helical" evidence="6">
    <location>
        <begin position="539"/>
        <end position="564"/>
    </location>
</feature>
<dbReference type="GO" id="GO:0006825">
    <property type="term" value="P:copper ion transport"/>
    <property type="evidence" value="ECO:0007669"/>
    <property type="project" value="InterPro"/>
</dbReference>
<accession>A0A3L8PNI2</accession>
<reference evidence="8 9" key="1">
    <citation type="submission" date="2018-10" db="EMBL/GenBank/DDBJ databases">
        <title>Aeromicrobium sp. 9W16Y-2 whole genome shotgun sequence.</title>
        <authorList>
            <person name="Li F."/>
        </authorList>
    </citation>
    <scope>NUCLEOTIDE SEQUENCE [LARGE SCALE GENOMIC DNA]</scope>
    <source>
        <strain evidence="8 9">9W16Y-2</strain>
    </source>
</reference>
<feature type="transmembrane region" description="Helical" evidence="6">
    <location>
        <begin position="388"/>
        <end position="407"/>
    </location>
</feature>
<gene>
    <name evidence="8" type="ORF">D9V41_10665</name>
</gene>
<keyword evidence="4 6" id="KW-1133">Transmembrane helix</keyword>
<feature type="transmembrane region" description="Helical" evidence="6">
    <location>
        <begin position="294"/>
        <end position="315"/>
    </location>
</feature>
<evidence type="ECO:0000256" key="5">
    <source>
        <dbReference type="ARBA" id="ARBA00023136"/>
    </source>
</evidence>